<feature type="region of interest" description="Disordered" evidence="1">
    <location>
        <begin position="785"/>
        <end position="921"/>
    </location>
</feature>
<feature type="region of interest" description="Disordered" evidence="1">
    <location>
        <begin position="1152"/>
        <end position="1249"/>
    </location>
</feature>
<feature type="compositionally biased region" description="Pro residues" evidence="1">
    <location>
        <begin position="168"/>
        <end position="180"/>
    </location>
</feature>
<dbReference type="Proteomes" id="UP000800041">
    <property type="component" value="Unassembled WGS sequence"/>
</dbReference>
<accession>A0A6G1H187</accession>
<dbReference type="GO" id="GO:0006357">
    <property type="term" value="P:regulation of transcription by RNA polymerase II"/>
    <property type="evidence" value="ECO:0007669"/>
    <property type="project" value="InterPro"/>
</dbReference>
<feature type="region of interest" description="Disordered" evidence="1">
    <location>
        <begin position="431"/>
        <end position="473"/>
    </location>
</feature>
<keyword evidence="3" id="KW-1185">Reference proteome</keyword>
<feature type="region of interest" description="Disordered" evidence="1">
    <location>
        <begin position="1"/>
        <end position="23"/>
    </location>
</feature>
<feature type="compositionally biased region" description="Polar residues" evidence="1">
    <location>
        <begin position="1347"/>
        <end position="1357"/>
    </location>
</feature>
<organism evidence="2 3">
    <name type="scientific">Aulographum hederae CBS 113979</name>
    <dbReference type="NCBI Taxonomy" id="1176131"/>
    <lineage>
        <taxon>Eukaryota</taxon>
        <taxon>Fungi</taxon>
        <taxon>Dikarya</taxon>
        <taxon>Ascomycota</taxon>
        <taxon>Pezizomycotina</taxon>
        <taxon>Dothideomycetes</taxon>
        <taxon>Pleosporomycetidae</taxon>
        <taxon>Aulographales</taxon>
        <taxon>Aulographaceae</taxon>
    </lineage>
</organism>
<feature type="compositionally biased region" description="Low complexity" evidence="1">
    <location>
        <begin position="1454"/>
        <end position="1474"/>
    </location>
</feature>
<protein>
    <recommendedName>
        <fullName evidence="4">Mediator complex subunit 15 KIX domain-containing protein</fullName>
    </recommendedName>
</protein>
<feature type="compositionally biased region" description="Low complexity" evidence="1">
    <location>
        <begin position="557"/>
        <end position="568"/>
    </location>
</feature>
<feature type="compositionally biased region" description="Low complexity" evidence="1">
    <location>
        <begin position="785"/>
        <end position="827"/>
    </location>
</feature>
<feature type="compositionally biased region" description="Low complexity" evidence="1">
    <location>
        <begin position="360"/>
        <end position="381"/>
    </location>
</feature>
<feature type="compositionally biased region" description="Low complexity" evidence="1">
    <location>
        <begin position="121"/>
        <end position="139"/>
    </location>
</feature>
<dbReference type="Pfam" id="PF05397">
    <property type="entry name" value="Med15_fungi"/>
    <property type="match status" value="1"/>
</dbReference>
<feature type="region of interest" description="Disordered" evidence="1">
    <location>
        <begin position="556"/>
        <end position="591"/>
    </location>
</feature>
<dbReference type="GO" id="GO:0003712">
    <property type="term" value="F:transcription coregulator activity"/>
    <property type="evidence" value="ECO:0007669"/>
    <property type="project" value="InterPro"/>
</dbReference>
<feature type="region of interest" description="Disordered" evidence="1">
    <location>
        <begin position="302"/>
        <end position="326"/>
    </location>
</feature>
<feature type="region of interest" description="Disordered" evidence="1">
    <location>
        <begin position="1445"/>
        <end position="1482"/>
    </location>
</feature>
<name>A0A6G1H187_9PEZI</name>
<evidence type="ECO:0000313" key="2">
    <source>
        <dbReference type="EMBL" id="KAF1986822.1"/>
    </source>
</evidence>
<dbReference type="InterPro" id="IPR008626">
    <property type="entry name" value="Mediator_Med15_fun"/>
</dbReference>
<feature type="region of interest" description="Disordered" evidence="1">
    <location>
        <begin position="359"/>
        <end position="384"/>
    </location>
</feature>
<gene>
    <name evidence="2" type="ORF">K402DRAFT_67298</name>
</gene>
<feature type="compositionally biased region" description="Low complexity" evidence="1">
    <location>
        <begin position="836"/>
        <end position="860"/>
    </location>
</feature>
<proteinExistence type="predicted"/>
<dbReference type="OrthoDB" id="3946609at2759"/>
<feature type="region of interest" description="Disordered" evidence="1">
    <location>
        <begin position="1298"/>
        <end position="1317"/>
    </location>
</feature>
<sequence length="1575" mass="171956">MNNPNNMQNGMGGQGQAPAGASNNNIRSQLTMHFTRLQSQQSGFAASIAPAKRVGLVWEIISSLRLARPQAGVSDLVQRAMGVEEQCLRASSDENIYSEKVRAFLQNIHAQRQQRAGLAMQQQMNQGMMQQRGMMPQNQHQNAMSSQPNAQFPQPAFPPQLQHQMQPSPIPNNPQNPPSMPENQPSAQPMQNQLSQQAQNGQQVPQQRRAALTPQEQMRVHQIAQTLAQRVPENEKEALRQSVAQKIAPAKLMSMRQNGMDLLVIHFLPRAQEILQTQRNNAMMNGMNNTGPQNMNFPGMPNSDQSQKTVQNQANTMNPPGSSQGGQPDFNFAQMASQQADAMRLQEAGGQVVPATQHPLGMGQMGMQQGQNGLPQNMPGQRGQPMMNLQQNQHLQAQAHARAAQAQAAQAQAAQAQAARQQAAQMNLRGQVGGLNSAPPQQSPAMPLLTTPLAVPNQHGSATPQPRPQSVVSQVPMPPAVQPDPNAMRAMQMAQQRHAAAQGNPMAMQGNRRQIPPQLLSMLPPASIQKLQSLDDEGYKGAIQRLFLQHQNRMAAGQQPGLQTGQQGNAPPTHFQTGPGGMQQNMMQRPQPQMSMMGQQLPQQQNMNQQQAMLAAAQARGIPPEIIAQMNQRPFPRQMLSNSGFNPPQDITTWGQLREWAIRNPQPQGGLDAVSIEKMQRMHFLHMTKGRMNPQMNAMNAGQNLPGQPSGPAPQANMVPGGMMGNQMQQHQNMGGQQGAVNLVNPSPSDIQLFRMRNASTQPQLNNLNDDDLRKHMLLVHQRNQQVRNQMQQQQQMHQMQQMQQQHQANQRQQQQQQMPQQLRQPFQPGPNANIPQQQTQPQPQRPQGAQPQPQPQQTPSVNKAQPMQTPNKQAQAPAQPAPAPQNQKKRPIEDVVEIPNPNAPAPQAPAMQPSRSQQRPGIVNEQNQTLTPQQRAHMAARGQGNLAAQQGQGVAKLPPIPAQLKARYQELAKDVEASIPTNAEVPIAPQMRAHLNQKLQGEKRFIESLETCALRYLHLERTEKSLMQLLQIKTILFRQIHQTDQGYQLNNSITFPPQEIERLLDKIHTFVATMLKKLQSMAQAQSQGDAASGQTAPAPQAEAPQQQPLPSQQTQQPPQVQQPQQAQQAQQQAQQQLNASNLEQQQQMLRNTPAQHKRTQSKPPPAPTSTHPPHFPLGHASPQGVPLYGGPAAAAPLELKQPPKKKARTGQSTVSTPAQPTPPSSSPQVGKVISPKLQRQQPPAEAPKPTFICPHPECFGRSFNSQPELDSHAKDNHVQIDDPLKFAHEVAAKALGLNPDGTSKRPVDQKVAGKGAKLQQGAKVPALGKDAVKIKQEATTPMARVGTQTSMGTPSKASPAARQQPQAGTKAGAQAGAAVKEASAKAETAAQKQDVQMTDAVEEIDFGAELDAWQDSEIKPGELADIFAELNNFTPEVFKSDWALRPTDSSQGTSSAPSTSSPSAATPASTATSKNSDINEGDQLNLNMTIDGLSDWFAKDAVLHKDLPSMSMDAQYVADLNMAGVVIGPDEIFDMDTMGHIDLDDWDGMFGKGARGDTNMIAGWEDADMQTFAV</sequence>
<feature type="compositionally biased region" description="Low complexity" evidence="1">
    <location>
        <begin position="582"/>
        <end position="591"/>
    </location>
</feature>
<feature type="compositionally biased region" description="Low complexity" evidence="1">
    <location>
        <begin position="940"/>
        <end position="951"/>
    </location>
</feature>
<feature type="region of interest" description="Disordered" evidence="1">
    <location>
        <begin position="1344"/>
        <end position="1380"/>
    </location>
</feature>
<feature type="compositionally biased region" description="Low complexity" evidence="1">
    <location>
        <begin position="181"/>
        <end position="207"/>
    </location>
</feature>
<dbReference type="GO" id="GO:0016592">
    <property type="term" value="C:mediator complex"/>
    <property type="evidence" value="ECO:0007669"/>
    <property type="project" value="InterPro"/>
</dbReference>
<feature type="compositionally biased region" description="Polar residues" evidence="1">
    <location>
        <begin position="861"/>
        <end position="870"/>
    </location>
</feature>
<feature type="compositionally biased region" description="Low complexity" evidence="1">
    <location>
        <begin position="1364"/>
        <end position="1380"/>
    </location>
</feature>
<reference evidence="2" key="1">
    <citation type="journal article" date="2020" name="Stud. Mycol.">
        <title>101 Dothideomycetes genomes: a test case for predicting lifestyles and emergence of pathogens.</title>
        <authorList>
            <person name="Haridas S."/>
            <person name="Albert R."/>
            <person name="Binder M."/>
            <person name="Bloem J."/>
            <person name="Labutti K."/>
            <person name="Salamov A."/>
            <person name="Andreopoulos B."/>
            <person name="Baker S."/>
            <person name="Barry K."/>
            <person name="Bills G."/>
            <person name="Bluhm B."/>
            <person name="Cannon C."/>
            <person name="Castanera R."/>
            <person name="Culley D."/>
            <person name="Daum C."/>
            <person name="Ezra D."/>
            <person name="Gonzalez J."/>
            <person name="Henrissat B."/>
            <person name="Kuo A."/>
            <person name="Liang C."/>
            <person name="Lipzen A."/>
            <person name="Lutzoni F."/>
            <person name="Magnuson J."/>
            <person name="Mondo S."/>
            <person name="Nolan M."/>
            <person name="Ohm R."/>
            <person name="Pangilinan J."/>
            <person name="Park H.-J."/>
            <person name="Ramirez L."/>
            <person name="Alfaro M."/>
            <person name="Sun H."/>
            <person name="Tritt A."/>
            <person name="Yoshinaga Y."/>
            <person name="Zwiers L.-H."/>
            <person name="Turgeon B."/>
            <person name="Goodwin S."/>
            <person name="Spatafora J."/>
            <person name="Crous P."/>
            <person name="Grigoriev I."/>
        </authorList>
    </citation>
    <scope>NUCLEOTIDE SEQUENCE</scope>
    <source>
        <strain evidence="2">CBS 113979</strain>
    </source>
</reference>
<dbReference type="EMBL" id="ML977155">
    <property type="protein sequence ID" value="KAF1986822.1"/>
    <property type="molecule type" value="Genomic_DNA"/>
</dbReference>
<feature type="compositionally biased region" description="Low complexity" evidence="1">
    <location>
        <begin position="147"/>
        <end position="167"/>
    </location>
</feature>
<evidence type="ECO:0000313" key="3">
    <source>
        <dbReference type="Proteomes" id="UP000800041"/>
    </source>
</evidence>
<evidence type="ECO:0008006" key="4">
    <source>
        <dbReference type="Google" id="ProtNLM"/>
    </source>
</evidence>
<evidence type="ECO:0000256" key="1">
    <source>
        <dbReference type="SAM" id="MobiDB-lite"/>
    </source>
</evidence>
<feature type="region of interest" description="Disordered" evidence="1">
    <location>
        <begin position="121"/>
        <end position="219"/>
    </location>
</feature>
<feature type="region of interest" description="Disordered" evidence="1">
    <location>
        <begin position="932"/>
        <end position="951"/>
    </location>
</feature>
<feature type="region of interest" description="Disordered" evidence="1">
    <location>
        <begin position="1084"/>
        <end position="1140"/>
    </location>
</feature>